<keyword evidence="2" id="KW-1185">Reference proteome</keyword>
<dbReference type="Proteomes" id="UP001221757">
    <property type="component" value="Unassembled WGS sequence"/>
</dbReference>
<reference evidence="1" key="1">
    <citation type="submission" date="2023-03" db="EMBL/GenBank/DDBJ databases">
        <title>Massive genome expansion in bonnet fungi (Mycena s.s.) driven by repeated elements and novel gene families across ecological guilds.</title>
        <authorList>
            <consortium name="Lawrence Berkeley National Laboratory"/>
            <person name="Harder C.B."/>
            <person name="Miyauchi S."/>
            <person name="Viragh M."/>
            <person name="Kuo A."/>
            <person name="Thoen E."/>
            <person name="Andreopoulos B."/>
            <person name="Lu D."/>
            <person name="Skrede I."/>
            <person name="Drula E."/>
            <person name="Henrissat B."/>
            <person name="Morin E."/>
            <person name="Kohler A."/>
            <person name="Barry K."/>
            <person name="LaButti K."/>
            <person name="Morin E."/>
            <person name="Salamov A."/>
            <person name="Lipzen A."/>
            <person name="Mereny Z."/>
            <person name="Hegedus B."/>
            <person name="Baldrian P."/>
            <person name="Stursova M."/>
            <person name="Weitz H."/>
            <person name="Taylor A."/>
            <person name="Grigoriev I.V."/>
            <person name="Nagy L.G."/>
            <person name="Martin F."/>
            <person name="Kauserud H."/>
        </authorList>
    </citation>
    <scope>NUCLEOTIDE SEQUENCE</scope>
    <source>
        <strain evidence="1">CBHHK067</strain>
    </source>
</reference>
<dbReference type="EMBL" id="JARKIE010000006">
    <property type="protein sequence ID" value="KAJ7706970.1"/>
    <property type="molecule type" value="Genomic_DNA"/>
</dbReference>
<proteinExistence type="predicted"/>
<name>A0AAD7GX50_MYCRO</name>
<dbReference type="AlphaFoldDB" id="A0AAD7GX50"/>
<protein>
    <submittedName>
        <fullName evidence="1">Uncharacterized protein</fullName>
    </submittedName>
</protein>
<comment type="caution">
    <text evidence="1">The sequence shown here is derived from an EMBL/GenBank/DDBJ whole genome shotgun (WGS) entry which is preliminary data.</text>
</comment>
<organism evidence="1 2">
    <name type="scientific">Mycena rosella</name>
    <name type="common">Pink bonnet</name>
    <name type="synonym">Agaricus rosellus</name>
    <dbReference type="NCBI Taxonomy" id="1033263"/>
    <lineage>
        <taxon>Eukaryota</taxon>
        <taxon>Fungi</taxon>
        <taxon>Dikarya</taxon>
        <taxon>Basidiomycota</taxon>
        <taxon>Agaricomycotina</taxon>
        <taxon>Agaricomycetes</taxon>
        <taxon>Agaricomycetidae</taxon>
        <taxon>Agaricales</taxon>
        <taxon>Marasmiineae</taxon>
        <taxon>Mycenaceae</taxon>
        <taxon>Mycena</taxon>
    </lineage>
</organism>
<accession>A0AAD7GX50</accession>
<evidence type="ECO:0000313" key="1">
    <source>
        <dbReference type="EMBL" id="KAJ7706970.1"/>
    </source>
</evidence>
<evidence type="ECO:0000313" key="2">
    <source>
        <dbReference type="Proteomes" id="UP001221757"/>
    </source>
</evidence>
<sequence>MRLDRRTSVFGYVPAHSLLFRILTPILFNTPSGHLRTLEEVYVNEILNLSSWCHVVDTLSLEWQEHILFATVLMNASIAFLAIPTVDNGQNTFTRSTGQIAGYISNRMHKDDIDVMVACHFAQL</sequence>
<gene>
    <name evidence="1" type="ORF">B0H17DRAFT_1192508</name>
</gene>